<sequence>MCRCYVGMEFSSKLRSREAVAAMLLGVEQEVRGHAAKPVSPAATGAGRSEAENGDDEFSLSYAEKLFIVAARKSLCQGRAWWPSSGARNKRARALNGNTARRDQTRGTFPNQWNSCWLAATLQSLFAAGRVRQAVSSHVGCGAAACGMCLLRKTEAESRSAGAEVVLCQDWAKPLRACCLLGPQQDPAEFVAQLVGLLGPKWLQVAGVQRTEVKALVPQCSCYGANLVETSRITAAETCINLYLPDASSTAEQSLNDLLRDNTLSARASGQRCPLCLQDITQREQTTYGCEDVLVFNVVREHGRKPVRADKVTLPDRMWPDEANTEYELRAVVCRSGASADSGHYVAFVRGAGSSWICYDDGVADAKRQPQLEMQRACRLIVYERTCETVKTEQPDRAPLPSTSSQWPHAGLADARLLSAAVKAEDGLGEPAVGTEADATMYPAASSAASEHGSERARVEDSHVGGKASANECEVDMEELEHMPVGEGQDALERDARALLETFESGRCCRSFLSNLPLFRHEARSLSAAADAWHAEFADLCEDTVNGATAMHVQPYLGDTALYPLLVLLQASSWTTDMPAVFYVDVVYASCTRSCACG</sequence>
<dbReference type="PANTHER" id="PTHR24006">
    <property type="entry name" value="UBIQUITIN CARBOXYL-TERMINAL HYDROLASE"/>
    <property type="match status" value="1"/>
</dbReference>
<dbReference type="CDD" id="cd02257">
    <property type="entry name" value="Peptidase_C19"/>
    <property type="match status" value="1"/>
</dbReference>
<proteinExistence type="inferred from homology"/>
<evidence type="ECO:0000256" key="5">
    <source>
        <dbReference type="ARBA" id="ARBA00022786"/>
    </source>
</evidence>
<evidence type="ECO:0000313" key="11">
    <source>
        <dbReference type="Proteomes" id="UP001178507"/>
    </source>
</evidence>
<comment type="catalytic activity">
    <reaction evidence="1">
        <text>Thiol-dependent hydrolysis of ester, thioester, amide, peptide and isopeptide bonds formed by the C-terminal Gly of ubiquitin (a 76-residue protein attached to proteins as an intracellular targeting signal).</text>
        <dbReference type="EC" id="3.4.19.12"/>
    </reaction>
</comment>
<evidence type="ECO:0000256" key="8">
    <source>
        <dbReference type="SAM" id="MobiDB-lite"/>
    </source>
</evidence>
<keyword evidence="11" id="KW-1185">Reference proteome</keyword>
<dbReference type="EC" id="3.4.19.12" evidence="3"/>
<organism evidence="10 11">
    <name type="scientific">Effrenium voratum</name>
    <dbReference type="NCBI Taxonomy" id="2562239"/>
    <lineage>
        <taxon>Eukaryota</taxon>
        <taxon>Sar</taxon>
        <taxon>Alveolata</taxon>
        <taxon>Dinophyceae</taxon>
        <taxon>Suessiales</taxon>
        <taxon>Symbiodiniaceae</taxon>
        <taxon>Effrenium</taxon>
    </lineage>
</organism>
<dbReference type="GO" id="GO:0005634">
    <property type="term" value="C:nucleus"/>
    <property type="evidence" value="ECO:0007669"/>
    <property type="project" value="TreeGrafter"/>
</dbReference>
<evidence type="ECO:0000256" key="2">
    <source>
        <dbReference type="ARBA" id="ARBA00009085"/>
    </source>
</evidence>
<gene>
    <name evidence="10" type="ORF">EVOR1521_LOCUS17694</name>
</gene>
<dbReference type="PROSITE" id="PS50235">
    <property type="entry name" value="USP_3"/>
    <property type="match status" value="1"/>
</dbReference>
<dbReference type="GO" id="GO:0004843">
    <property type="term" value="F:cysteine-type deubiquitinase activity"/>
    <property type="evidence" value="ECO:0007669"/>
    <property type="project" value="UniProtKB-EC"/>
</dbReference>
<feature type="region of interest" description="Disordered" evidence="8">
    <location>
        <begin position="446"/>
        <end position="466"/>
    </location>
</feature>
<evidence type="ECO:0000256" key="4">
    <source>
        <dbReference type="ARBA" id="ARBA00022670"/>
    </source>
</evidence>
<feature type="compositionally biased region" description="Basic and acidic residues" evidence="8">
    <location>
        <begin position="452"/>
        <end position="464"/>
    </location>
</feature>
<dbReference type="SUPFAM" id="SSF54001">
    <property type="entry name" value="Cysteine proteinases"/>
    <property type="match status" value="1"/>
</dbReference>
<evidence type="ECO:0000256" key="3">
    <source>
        <dbReference type="ARBA" id="ARBA00012759"/>
    </source>
</evidence>
<feature type="region of interest" description="Disordered" evidence="8">
    <location>
        <begin position="35"/>
        <end position="54"/>
    </location>
</feature>
<dbReference type="InterPro" id="IPR001394">
    <property type="entry name" value="Peptidase_C19_UCH"/>
</dbReference>
<dbReference type="Proteomes" id="UP001178507">
    <property type="component" value="Unassembled WGS sequence"/>
</dbReference>
<feature type="domain" description="USP" evidence="9">
    <location>
        <begin position="107"/>
        <end position="386"/>
    </location>
</feature>
<name>A0AA36IRH8_9DINO</name>
<evidence type="ECO:0000256" key="6">
    <source>
        <dbReference type="ARBA" id="ARBA00022801"/>
    </source>
</evidence>
<dbReference type="GO" id="GO:0005829">
    <property type="term" value="C:cytosol"/>
    <property type="evidence" value="ECO:0007669"/>
    <property type="project" value="TreeGrafter"/>
</dbReference>
<dbReference type="InterPro" id="IPR038765">
    <property type="entry name" value="Papain-like_cys_pep_sf"/>
</dbReference>
<dbReference type="GO" id="GO:0016579">
    <property type="term" value="P:protein deubiquitination"/>
    <property type="evidence" value="ECO:0007669"/>
    <property type="project" value="InterPro"/>
</dbReference>
<dbReference type="InterPro" id="IPR050164">
    <property type="entry name" value="Peptidase_C19"/>
</dbReference>
<dbReference type="Pfam" id="PF00443">
    <property type="entry name" value="UCH"/>
    <property type="match status" value="1"/>
</dbReference>
<keyword evidence="5" id="KW-0833">Ubl conjugation pathway</keyword>
<dbReference type="EMBL" id="CAUJNA010002380">
    <property type="protein sequence ID" value="CAJ1392647.1"/>
    <property type="molecule type" value="Genomic_DNA"/>
</dbReference>
<keyword evidence="6" id="KW-0378">Hydrolase</keyword>
<reference evidence="10" key="1">
    <citation type="submission" date="2023-08" db="EMBL/GenBank/DDBJ databases">
        <authorList>
            <person name="Chen Y."/>
            <person name="Shah S."/>
            <person name="Dougan E. K."/>
            <person name="Thang M."/>
            <person name="Chan C."/>
        </authorList>
    </citation>
    <scope>NUCLEOTIDE SEQUENCE</scope>
</reference>
<keyword evidence="7" id="KW-0788">Thiol protease</keyword>
<evidence type="ECO:0000256" key="7">
    <source>
        <dbReference type="ARBA" id="ARBA00022807"/>
    </source>
</evidence>
<comment type="similarity">
    <text evidence="2">Belongs to the peptidase C19 family.</text>
</comment>
<dbReference type="InterPro" id="IPR028889">
    <property type="entry name" value="USP"/>
</dbReference>
<evidence type="ECO:0000313" key="10">
    <source>
        <dbReference type="EMBL" id="CAJ1392647.1"/>
    </source>
</evidence>
<evidence type="ECO:0000256" key="1">
    <source>
        <dbReference type="ARBA" id="ARBA00000707"/>
    </source>
</evidence>
<accession>A0AA36IRH8</accession>
<dbReference type="GO" id="GO:0006508">
    <property type="term" value="P:proteolysis"/>
    <property type="evidence" value="ECO:0007669"/>
    <property type="project" value="UniProtKB-KW"/>
</dbReference>
<dbReference type="AlphaFoldDB" id="A0AA36IRH8"/>
<comment type="caution">
    <text evidence="10">The sequence shown here is derived from an EMBL/GenBank/DDBJ whole genome shotgun (WGS) entry which is preliminary data.</text>
</comment>
<keyword evidence="4" id="KW-0645">Protease</keyword>
<evidence type="ECO:0000259" key="9">
    <source>
        <dbReference type="PROSITE" id="PS50235"/>
    </source>
</evidence>
<dbReference type="PANTHER" id="PTHR24006:SF758">
    <property type="entry name" value="UBIQUITIN CARBOXYL-TERMINAL HYDROLASE 36"/>
    <property type="match status" value="1"/>
</dbReference>
<dbReference type="Gene3D" id="3.90.70.10">
    <property type="entry name" value="Cysteine proteinases"/>
    <property type="match status" value="1"/>
</dbReference>
<protein>
    <recommendedName>
        <fullName evidence="3">ubiquitinyl hydrolase 1</fullName>
        <ecNumber evidence="3">3.4.19.12</ecNumber>
    </recommendedName>
</protein>